<proteinExistence type="predicted"/>
<evidence type="ECO:0008006" key="3">
    <source>
        <dbReference type="Google" id="ProtNLM"/>
    </source>
</evidence>
<keyword evidence="2" id="KW-1185">Reference proteome</keyword>
<name>A0ABV1WMA5_9ACTN</name>
<reference evidence="1 2" key="1">
    <citation type="submission" date="2024-06" db="EMBL/GenBank/DDBJ databases">
        <title>The Natural Products Discovery Center: Release of the First 8490 Sequenced Strains for Exploring Actinobacteria Biosynthetic Diversity.</title>
        <authorList>
            <person name="Kalkreuter E."/>
            <person name="Kautsar S.A."/>
            <person name="Yang D."/>
            <person name="Bader C.D."/>
            <person name="Teijaro C.N."/>
            <person name="Fluegel L."/>
            <person name="Davis C.M."/>
            <person name="Simpson J.R."/>
            <person name="Lauterbach L."/>
            <person name="Steele A.D."/>
            <person name="Gui C."/>
            <person name="Meng S."/>
            <person name="Li G."/>
            <person name="Viehrig K."/>
            <person name="Ye F."/>
            <person name="Su P."/>
            <person name="Kiefer A.F."/>
            <person name="Nichols A."/>
            <person name="Cepeda A.J."/>
            <person name="Yan W."/>
            <person name="Fan B."/>
            <person name="Jiang Y."/>
            <person name="Adhikari A."/>
            <person name="Zheng C.-J."/>
            <person name="Schuster L."/>
            <person name="Cowan T.M."/>
            <person name="Smanski M.J."/>
            <person name="Chevrette M.G."/>
            <person name="De Carvalho L.P.S."/>
            <person name="Shen B."/>
        </authorList>
    </citation>
    <scope>NUCLEOTIDE SEQUENCE [LARGE SCALE GENOMIC DNA]</scope>
    <source>
        <strain evidence="1 2">NPDC000234</strain>
    </source>
</reference>
<evidence type="ECO:0000313" key="1">
    <source>
        <dbReference type="EMBL" id="MER7177906.1"/>
    </source>
</evidence>
<gene>
    <name evidence="1" type="ORF">ABT404_00150</name>
</gene>
<comment type="caution">
    <text evidence="1">The sequence shown here is derived from an EMBL/GenBank/DDBJ whole genome shotgun (WGS) entry which is preliminary data.</text>
</comment>
<protein>
    <recommendedName>
        <fullName evidence="3">Transposase</fullName>
    </recommendedName>
</protein>
<accession>A0ABV1WMA5</accession>
<organism evidence="1 2">
    <name type="scientific">Streptomyces hyaluromycini</name>
    <dbReference type="NCBI Taxonomy" id="1377993"/>
    <lineage>
        <taxon>Bacteria</taxon>
        <taxon>Bacillati</taxon>
        <taxon>Actinomycetota</taxon>
        <taxon>Actinomycetes</taxon>
        <taxon>Kitasatosporales</taxon>
        <taxon>Streptomycetaceae</taxon>
        <taxon>Streptomyces</taxon>
    </lineage>
</organism>
<dbReference type="EMBL" id="JBEPEK010000001">
    <property type="protein sequence ID" value="MER7177906.1"/>
    <property type="molecule type" value="Genomic_DNA"/>
</dbReference>
<sequence>MQRRISATGAVMICRQGISFGRTYAGRTVTVHVADSTITVELDGQARVIQRTTDTPVRNVKANKPYEVSAVV</sequence>
<evidence type="ECO:0000313" key="2">
    <source>
        <dbReference type="Proteomes" id="UP001474181"/>
    </source>
</evidence>
<dbReference type="Proteomes" id="UP001474181">
    <property type="component" value="Unassembled WGS sequence"/>
</dbReference>